<keyword evidence="1" id="KW-0175">Coiled coil</keyword>
<comment type="caution">
    <text evidence="3">The sequence shown here is derived from an EMBL/GenBank/DDBJ whole genome shotgun (WGS) entry which is preliminary data.</text>
</comment>
<reference evidence="3 4" key="1">
    <citation type="submission" date="2023-05" db="EMBL/GenBank/DDBJ databases">
        <title>B98-5 Cell Line De Novo Hybrid Assembly: An Optical Mapping Approach.</title>
        <authorList>
            <person name="Kananen K."/>
            <person name="Auerbach J.A."/>
            <person name="Kautto E."/>
            <person name="Blachly J.S."/>
        </authorList>
    </citation>
    <scope>NUCLEOTIDE SEQUENCE [LARGE SCALE GENOMIC DNA]</scope>
    <source>
        <strain evidence="3">B95-8</strain>
        <tissue evidence="3">Cell line</tissue>
    </source>
</reference>
<evidence type="ECO:0000313" key="3">
    <source>
        <dbReference type="EMBL" id="KAK2121556.1"/>
    </source>
</evidence>
<feature type="compositionally biased region" description="Basic and acidic residues" evidence="2">
    <location>
        <begin position="95"/>
        <end position="107"/>
    </location>
</feature>
<dbReference type="SUPFAM" id="SSF57997">
    <property type="entry name" value="Tropomyosin"/>
    <property type="match status" value="1"/>
</dbReference>
<dbReference type="PANTHER" id="PTHR14559:SF12">
    <property type="entry name" value="CASPASE RECRUITMENT DOMAIN-CONTAINING PROTEIN 10"/>
    <property type="match status" value="1"/>
</dbReference>
<gene>
    <name evidence="3" type="primary">CARD10_2</name>
    <name evidence="3" type="ORF">P7K49_002942</name>
</gene>
<evidence type="ECO:0000256" key="1">
    <source>
        <dbReference type="SAM" id="Coils"/>
    </source>
</evidence>
<dbReference type="EMBL" id="JASSZA010000001">
    <property type="protein sequence ID" value="KAK2121556.1"/>
    <property type="molecule type" value="Genomic_DNA"/>
</dbReference>
<proteinExistence type="predicted"/>
<dbReference type="Proteomes" id="UP001266305">
    <property type="component" value="Unassembled WGS sequence"/>
</dbReference>
<evidence type="ECO:0000256" key="2">
    <source>
        <dbReference type="SAM" id="MobiDB-lite"/>
    </source>
</evidence>
<feature type="region of interest" description="Disordered" evidence="2">
    <location>
        <begin position="404"/>
        <end position="435"/>
    </location>
</feature>
<protein>
    <submittedName>
        <fullName evidence="3">Caspase recruitment domain-containing protein 10</fullName>
    </submittedName>
</protein>
<keyword evidence="4" id="KW-1185">Reference proteome</keyword>
<feature type="region of interest" description="Disordered" evidence="2">
    <location>
        <begin position="137"/>
        <end position="167"/>
    </location>
</feature>
<feature type="coiled-coil region" evidence="1">
    <location>
        <begin position="216"/>
        <end position="299"/>
    </location>
</feature>
<accession>A0ABQ9WIR4</accession>
<dbReference type="PANTHER" id="PTHR14559">
    <property type="entry name" value="CASPASE RECRUITMENT DOMAIN FAMILY"/>
    <property type="match status" value="1"/>
</dbReference>
<feature type="region of interest" description="Disordered" evidence="2">
    <location>
        <begin position="86"/>
        <end position="107"/>
    </location>
</feature>
<feature type="region of interest" description="Disordered" evidence="2">
    <location>
        <begin position="337"/>
        <end position="374"/>
    </location>
</feature>
<feature type="region of interest" description="Disordered" evidence="2">
    <location>
        <begin position="471"/>
        <end position="491"/>
    </location>
</feature>
<name>A0ABQ9WIR4_SAGOE</name>
<organism evidence="3 4">
    <name type="scientific">Saguinus oedipus</name>
    <name type="common">Cotton-top tamarin</name>
    <name type="synonym">Oedipomidas oedipus</name>
    <dbReference type="NCBI Taxonomy" id="9490"/>
    <lineage>
        <taxon>Eukaryota</taxon>
        <taxon>Metazoa</taxon>
        <taxon>Chordata</taxon>
        <taxon>Craniata</taxon>
        <taxon>Vertebrata</taxon>
        <taxon>Euteleostomi</taxon>
        <taxon>Mammalia</taxon>
        <taxon>Eutheria</taxon>
        <taxon>Euarchontoglires</taxon>
        <taxon>Primates</taxon>
        <taxon>Haplorrhini</taxon>
        <taxon>Platyrrhini</taxon>
        <taxon>Cebidae</taxon>
        <taxon>Callitrichinae</taxon>
        <taxon>Saguinus</taxon>
    </lineage>
</organism>
<sequence>MTSFYGLPPAATLVTVWPPQTPRVSPLAECTHSPANWLCTSAPPARRSPHSCPSIALGQILAAHSRLVDQLKLKVSRLEEECALLRRARGPPPGAEEKEKEKEKEPDNVDLVCELRAENQRLTASLQELQEGLQLVPEPGAHGVGPEPDPEVALPCDPQEASRPGAPGSERILLDILEHDWREAQDSRQELCQKLHAVQGELQWAEELRDQYLQGMEDLQLKHRTLQKDCDLYKHRMATVLAQLEEIEKERDQAIQSRDRIQMQYSQSLIEKDQYRKQVRGLEAERDELLTALTSLEGTKALLEVQLQRAQGGTCLKACASSHSLCSNLSSTWSLSEFPSPLGGPEATGEAAVTGGSEPHPSVPGSRGDPGPVMALQEEATDSEKEINRLSILPFPPSAGSILRRQREEDPEPPKSVTLKPWSPGLSSSSSSDSVWPLGKPEVLLARGCGLDFLNRYCGCLRWVEPGRLRGNRGEEEGEAASPLFYATAGR</sequence>
<evidence type="ECO:0000313" key="4">
    <source>
        <dbReference type="Proteomes" id="UP001266305"/>
    </source>
</evidence>